<feature type="domain" description="PhoU" evidence="7">
    <location>
        <begin position="343"/>
        <end position="421"/>
    </location>
</feature>
<feature type="transmembrane region" description="Helical" evidence="6">
    <location>
        <begin position="132"/>
        <end position="152"/>
    </location>
</feature>
<dbReference type="Proteomes" id="UP000680714">
    <property type="component" value="Unassembled WGS sequence"/>
</dbReference>
<dbReference type="InterPro" id="IPR003841">
    <property type="entry name" value="Na/Pi_transpt"/>
</dbReference>
<sequence>MNEAIVLINILGAAALLLWGLRMVSAGVMRAFGAALRRWINKSADSRLKTAGMGCVVTVALQSSTATCLMAASFVGRGLMSVDMAQAVMLGANVGTSLVVKFLTFDIGPVSAILVLAGVGLFRSGSGHRRHWARVLIGLGLMLLSLHLLDVASEPLRQSAQLRQMLHDLDGAWLIAVVLAAVLAMLAHSSVASILLILPLAAKGDFGLAFGLALILGANLGSALSPVLETGRENPMFRRVPLGNLMVRAAGCLAALPFLDTLARGLDLTGMAPIEQLVGFHIAFNLGLAVAVLPLTRVIARVLAILRPEVAGDADPRQPRHLDPSALESPAVAIGAAAREALRIGDVVETMLRHSLEMLRDNDGRLGGEIGRADDVVDALHEAVKLYLAQLSNEDLDNDDRRRASDIMTFVINLEHIGDIVDRNLKDLAERKIKRHLSFSAEGLADITALFALTQDNLRTALAVFMSGDARLARQLVEDKAEIRTLERNATEAHLQRIGSGRRESIETSALHLDILRDLKRINAHIASVAYPILEHRGELGATRLRIGAA</sequence>
<dbReference type="PANTHER" id="PTHR10010:SF46">
    <property type="entry name" value="SODIUM-DEPENDENT PHOSPHATE TRANSPORT PROTEIN 2B"/>
    <property type="match status" value="1"/>
</dbReference>
<feature type="transmembrane region" description="Helical" evidence="6">
    <location>
        <begin position="279"/>
        <end position="300"/>
    </location>
</feature>
<accession>A0ABS5ID94</accession>
<evidence type="ECO:0000256" key="3">
    <source>
        <dbReference type="ARBA" id="ARBA00022692"/>
    </source>
</evidence>
<feature type="transmembrane region" description="Helical" evidence="6">
    <location>
        <begin position="173"/>
        <end position="200"/>
    </location>
</feature>
<dbReference type="Pfam" id="PF01895">
    <property type="entry name" value="PhoU"/>
    <property type="match status" value="2"/>
</dbReference>
<evidence type="ECO:0000256" key="6">
    <source>
        <dbReference type="SAM" id="Phobius"/>
    </source>
</evidence>
<gene>
    <name evidence="8" type="ORF">KEC16_11845</name>
</gene>
<keyword evidence="2" id="KW-1003">Cell membrane</keyword>
<evidence type="ECO:0000259" key="7">
    <source>
        <dbReference type="Pfam" id="PF01895"/>
    </source>
</evidence>
<proteinExistence type="predicted"/>
<evidence type="ECO:0000256" key="1">
    <source>
        <dbReference type="ARBA" id="ARBA00004651"/>
    </source>
</evidence>
<dbReference type="InterPro" id="IPR026022">
    <property type="entry name" value="PhoU_dom"/>
</dbReference>
<dbReference type="InterPro" id="IPR038078">
    <property type="entry name" value="PhoU-like_sf"/>
</dbReference>
<organism evidence="8 9">
    <name type="scientific">Magnetospirillum sulfuroxidans</name>
    <dbReference type="NCBI Taxonomy" id="611300"/>
    <lineage>
        <taxon>Bacteria</taxon>
        <taxon>Pseudomonadati</taxon>
        <taxon>Pseudomonadota</taxon>
        <taxon>Alphaproteobacteria</taxon>
        <taxon>Rhodospirillales</taxon>
        <taxon>Rhodospirillaceae</taxon>
        <taxon>Magnetospirillum</taxon>
    </lineage>
</organism>
<evidence type="ECO:0000256" key="2">
    <source>
        <dbReference type="ARBA" id="ARBA00022475"/>
    </source>
</evidence>
<feature type="transmembrane region" description="Helical" evidence="6">
    <location>
        <begin position="206"/>
        <end position="228"/>
    </location>
</feature>
<reference evidence="8 9" key="1">
    <citation type="submission" date="2021-04" db="EMBL/GenBank/DDBJ databases">
        <title>Magnetospirillum sulfuroxidans sp. nov., a facultative chemolithoautotrophic sulfur-oxidizing alphaproteobacterium isolated from freshwater sediment and proposals for Paramagetospirillum gen. nov., and Magnetospirillaceae fam. nov.</title>
        <authorList>
            <person name="Koziaeva V."/>
            <person name="Geelhoed J.S."/>
            <person name="Sorokin D.Y."/>
            <person name="Grouzdev D.S."/>
        </authorList>
    </citation>
    <scope>NUCLEOTIDE SEQUENCE [LARGE SCALE GENOMIC DNA]</scope>
    <source>
        <strain evidence="8 9">J10</strain>
    </source>
</reference>
<comment type="subcellular location">
    <subcellularLocation>
        <location evidence="1">Cell membrane</location>
        <topology evidence="1">Multi-pass membrane protein</topology>
    </subcellularLocation>
</comment>
<evidence type="ECO:0000256" key="4">
    <source>
        <dbReference type="ARBA" id="ARBA00022989"/>
    </source>
</evidence>
<dbReference type="SUPFAM" id="SSF109755">
    <property type="entry name" value="PhoU-like"/>
    <property type="match status" value="1"/>
</dbReference>
<name>A0ABS5ID94_9PROT</name>
<dbReference type="Pfam" id="PF02690">
    <property type="entry name" value="Na_Pi_cotrans"/>
    <property type="match status" value="1"/>
</dbReference>
<comment type="caution">
    <text evidence="8">The sequence shown here is derived from an EMBL/GenBank/DDBJ whole genome shotgun (WGS) entry which is preliminary data.</text>
</comment>
<dbReference type="EMBL" id="JAGTUF010000010">
    <property type="protein sequence ID" value="MBR9972407.1"/>
    <property type="molecule type" value="Genomic_DNA"/>
</dbReference>
<dbReference type="PANTHER" id="PTHR10010">
    <property type="entry name" value="SOLUTE CARRIER FAMILY 34 SODIUM PHOSPHATE , MEMBER 2-RELATED"/>
    <property type="match status" value="1"/>
</dbReference>
<evidence type="ECO:0000256" key="5">
    <source>
        <dbReference type="ARBA" id="ARBA00023136"/>
    </source>
</evidence>
<evidence type="ECO:0000313" key="9">
    <source>
        <dbReference type="Proteomes" id="UP000680714"/>
    </source>
</evidence>
<feature type="domain" description="PhoU" evidence="7">
    <location>
        <begin position="450"/>
        <end position="530"/>
    </location>
</feature>
<dbReference type="Gene3D" id="1.20.58.220">
    <property type="entry name" value="Phosphate transport system protein phou homolog 2, domain 2"/>
    <property type="match status" value="1"/>
</dbReference>
<keyword evidence="9" id="KW-1185">Reference proteome</keyword>
<keyword evidence="3 6" id="KW-0812">Transmembrane</keyword>
<keyword evidence="4 6" id="KW-1133">Transmembrane helix</keyword>
<feature type="transmembrane region" description="Helical" evidence="6">
    <location>
        <begin position="240"/>
        <end position="259"/>
    </location>
</feature>
<feature type="transmembrane region" description="Helical" evidence="6">
    <location>
        <begin position="87"/>
        <end position="120"/>
    </location>
</feature>
<evidence type="ECO:0000313" key="8">
    <source>
        <dbReference type="EMBL" id="MBR9972407.1"/>
    </source>
</evidence>
<protein>
    <submittedName>
        <fullName evidence="8">Na/Pi cotransporter family protein</fullName>
    </submittedName>
</protein>
<dbReference type="RefSeq" id="WP_211549123.1">
    <property type="nucleotide sequence ID" value="NZ_JAGTUF010000010.1"/>
</dbReference>
<dbReference type="NCBIfam" id="NF037997">
    <property type="entry name" value="Na_Pi_symport"/>
    <property type="match status" value="1"/>
</dbReference>
<keyword evidence="5 6" id="KW-0472">Membrane</keyword>